<dbReference type="InParanoid" id="E3MY54"/>
<dbReference type="EMBL" id="DS268494">
    <property type="protein sequence ID" value="EFP11858.1"/>
    <property type="molecule type" value="Genomic_DNA"/>
</dbReference>
<dbReference type="Proteomes" id="UP000008281">
    <property type="component" value="Unassembled WGS sequence"/>
</dbReference>
<sequence length="147" mass="16769">MSIYGVNRPQIIFQTLVTCDDAAALELAKTTATKFAADVMNIRKSEDIHELTNWLSEDVVFNMCDSRLFKSHFVALVTQSLIDETKYPKDLTLEVENAFTREDILSMIVKANGFVFETDDKLILEFKKQEDGTYKLSYGTITTCTYQ</sequence>
<dbReference type="AlphaFoldDB" id="E3MY54"/>
<gene>
    <name evidence="1" type="ORF">CRE_29325</name>
</gene>
<organism evidence="2">
    <name type="scientific">Caenorhabditis remanei</name>
    <name type="common">Caenorhabditis vulgaris</name>
    <dbReference type="NCBI Taxonomy" id="31234"/>
    <lineage>
        <taxon>Eukaryota</taxon>
        <taxon>Metazoa</taxon>
        <taxon>Ecdysozoa</taxon>
        <taxon>Nematoda</taxon>
        <taxon>Chromadorea</taxon>
        <taxon>Rhabditida</taxon>
        <taxon>Rhabditina</taxon>
        <taxon>Rhabditomorpha</taxon>
        <taxon>Rhabditoidea</taxon>
        <taxon>Rhabditidae</taxon>
        <taxon>Peloderinae</taxon>
        <taxon>Caenorhabditis</taxon>
    </lineage>
</organism>
<dbReference type="eggNOG" id="ENOG502R2SI">
    <property type="taxonomic scope" value="Eukaryota"/>
</dbReference>
<dbReference type="OrthoDB" id="5798091at2759"/>
<dbReference type="OMA" id="CDNRLYK"/>
<proteinExistence type="predicted"/>
<evidence type="ECO:0000313" key="1">
    <source>
        <dbReference type="EMBL" id="EFP11858.1"/>
    </source>
</evidence>
<protein>
    <submittedName>
        <fullName evidence="1">Uncharacterized protein</fullName>
    </submittedName>
</protein>
<accession>E3MY54</accession>
<name>E3MY54_CAERE</name>
<keyword evidence="2" id="KW-1185">Reference proteome</keyword>
<reference evidence="1" key="1">
    <citation type="submission" date="2007-07" db="EMBL/GenBank/DDBJ databases">
        <title>PCAP assembly of the Caenorhabditis remanei genome.</title>
        <authorList>
            <consortium name="The Caenorhabditis remanei Sequencing Consortium"/>
            <person name="Wilson R.K."/>
        </authorList>
    </citation>
    <scope>NUCLEOTIDE SEQUENCE [LARGE SCALE GENOMIC DNA]</scope>
    <source>
        <strain evidence="1">PB4641</strain>
    </source>
</reference>
<evidence type="ECO:0000313" key="2">
    <source>
        <dbReference type="Proteomes" id="UP000008281"/>
    </source>
</evidence>
<dbReference type="HOGENOM" id="CLU_138121_0_0_1"/>